<evidence type="ECO:0000313" key="2">
    <source>
        <dbReference type="Proteomes" id="UP001328107"/>
    </source>
</evidence>
<evidence type="ECO:0000313" key="1">
    <source>
        <dbReference type="EMBL" id="GMR40896.1"/>
    </source>
</evidence>
<comment type="caution">
    <text evidence="1">The sequence shown here is derived from an EMBL/GenBank/DDBJ whole genome shotgun (WGS) entry which is preliminary data.</text>
</comment>
<feature type="non-terminal residue" evidence="1">
    <location>
        <position position="1"/>
    </location>
</feature>
<organism evidence="1 2">
    <name type="scientific">Pristionchus mayeri</name>
    <dbReference type="NCBI Taxonomy" id="1317129"/>
    <lineage>
        <taxon>Eukaryota</taxon>
        <taxon>Metazoa</taxon>
        <taxon>Ecdysozoa</taxon>
        <taxon>Nematoda</taxon>
        <taxon>Chromadorea</taxon>
        <taxon>Rhabditida</taxon>
        <taxon>Rhabditina</taxon>
        <taxon>Diplogasteromorpha</taxon>
        <taxon>Diplogasteroidea</taxon>
        <taxon>Neodiplogasteridae</taxon>
        <taxon>Pristionchus</taxon>
    </lineage>
</organism>
<keyword evidence="2" id="KW-1185">Reference proteome</keyword>
<sequence>SKTLFQYAYIARLAIKYRSIPQNFRFEPLRAHHLPHLMDLGKGVCEDEPLSQALGKTFENSRNGLEYVYQYAIAANSVVDTSLICYENVRRGSEGGACGQTTSCA</sequence>
<gene>
    <name evidence="1" type="ORF">PMAYCL1PPCAC_11091</name>
</gene>
<reference evidence="2" key="1">
    <citation type="submission" date="2022-10" db="EMBL/GenBank/DDBJ databases">
        <title>Genome assembly of Pristionchus species.</title>
        <authorList>
            <person name="Yoshida K."/>
            <person name="Sommer R.J."/>
        </authorList>
    </citation>
    <scope>NUCLEOTIDE SEQUENCE [LARGE SCALE GENOMIC DNA]</scope>
    <source>
        <strain evidence="2">RS5460</strain>
    </source>
</reference>
<protein>
    <submittedName>
        <fullName evidence="1">Uncharacterized protein</fullName>
    </submittedName>
</protein>
<proteinExistence type="predicted"/>
<dbReference type="EMBL" id="BTRK01000003">
    <property type="protein sequence ID" value="GMR40896.1"/>
    <property type="molecule type" value="Genomic_DNA"/>
</dbReference>
<dbReference type="AlphaFoldDB" id="A0AAN5CG43"/>
<accession>A0AAN5CG43</accession>
<dbReference type="Proteomes" id="UP001328107">
    <property type="component" value="Unassembled WGS sequence"/>
</dbReference>
<name>A0AAN5CG43_9BILA</name>